<keyword evidence="4" id="KW-1185">Reference proteome</keyword>
<protein>
    <recommendedName>
        <fullName evidence="2">RING-type domain-containing protein</fullName>
    </recommendedName>
</protein>
<dbReference type="PROSITE" id="PS50089">
    <property type="entry name" value="ZF_RING_2"/>
    <property type="match status" value="1"/>
</dbReference>
<evidence type="ECO:0000259" key="2">
    <source>
        <dbReference type="PROSITE" id="PS50089"/>
    </source>
</evidence>
<dbReference type="EMBL" id="KR011718">
    <property type="protein sequence ID" value="AKR17487.1"/>
    <property type="molecule type" value="Genomic_DNA"/>
</dbReference>
<proteinExistence type="predicted"/>
<dbReference type="RefSeq" id="YP_009249851.1">
    <property type="nucleotide sequence ID" value="NC_029996.1"/>
</dbReference>
<keyword evidence="1" id="KW-0862">Zinc</keyword>
<keyword evidence="1" id="KW-0479">Metal-binding</keyword>
<name>A0A162GWH6_9BBAC</name>
<feature type="domain" description="RING-type" evidence="2">
    <location>
        <begin position="160"/>
        <end position="196"/>
    </location>
</feature>
<evidence type="ECO:0000256" key="1">
    <source>
        <dbReference type="PROSITE-ProRule" id="PRU00175"/>
    </source>
</evidence>
<evidence type="ECO:0000313" key="3">
    <source>
        <dbReference type="EMBL" id="AKR17487.1"/>
    </source>
</evidence>
<dbReference type="Gene3D" id="3.30.40.10">
    <property type="entry name" value="Zinc/RING finger domain, C3HC4 (zinc finger)"/>
    <property type="match status" value="1"/>
</dbReference>
<dbReference type="GO" id="GO:0008270">
    <property type="term" value="F:zinc ion binding"/>
    <property type="evidence" value="ECO:0007669"/>
    <property type="project" value="UniProtKB-KW"/>
</dbReference>
<dbReference type="Proteomes" id="UP000202962">
    <property type="component" value="Segment"/>
</dbReference>
<reference evidence="3 4" key="1">
    <citation type="submission" date="2015-03" db="EMBL/GenBank/DDBJ databases">
        <title>The complete genome sequence of Mocis sp. granulovirus.</title>
        <authorList>
            <person name="Ardisson-Araujo D.M.P."/>
            <person name="Melo F.L."/>
            <person name="Sosa-Gomez D.R."/>
            <person name="Ribeiro B.M."/>
        </authorList>
    </citation>
    <scope>NUCLEOTIDE SEQUENCE [LARGE SCALE GENOMIC DNA]</scope>
    <source>
        <strain evidence="3">Southern Brazil</strain>
    </source>
</reference>
<sequence>MDVVLKTSTAWSAVQETFFIKYFCSLPDDGLASLPVSVETALLVNLTTKTLLHLLDQCPNTFAVYEKCVADSHIKCYQLCVVVEKMGGIQLSDTIGEAPIYYDILNTINYDVNCNIDLLLCCDVIKETVDNMVKLVNAIQYSKDYVTRLQQTCTLSVHECSVCASTHTMLTKCGHRFCYECFVKTNSIKTECPVCRSGAQFYYIKDNTPDILEIVRTHYKQHELTWGKK</sequence>
<dbReference type="SUPFAM" id="SSF57850">
    <property type="entry name" value="RING/U-box"/>
    <property type="match status" value="1"/>
</dbReference>
<evidence type="ECO:0000313" key="4">
    <source>
        <dbReference type="Proteomes" id="UP000202962"/>
    </source>
</evidence>
<dbReference type="InterPro" id="IPR013083">
    <property type="entry name" value="Znf_RING/FYVE/PHD"/>
</dbReference>
<dbReference type="InterPro" id="IPR001841">
    <property type="entry name" value="Znf_RING"/>
</dbReference>
<dbReference type="SMART" id="SM00184">
    <property type="entry name" value="RING"/>
    <property type="match status" value="1"/>
</dbReference>
<dbReference type="KEGG" id="vg:27429705"/>
<keyword evidence="1" id="KW-0863">Zinc-finger</keyword>
<dbReference type="OrthoDB" id="9375at10239"/>
<dbReference type="GeneID" id="27429705"/>
<accession>A0A162GWH6</accession>
<organism evidence="3 4">
    <name type="scientific">Mocis latipes granulovirus</name>
    <dbReference type="NCBI Taxonomy" id="2072024"/>
    <lineage>
        <taxon>Viruses</taxon>
        <taxon>Viruses incertae sedis</taxon>
        <taxon>Naldaviricetes</taxon>
        <taxon>Lefavirales</taxon>
        <taxon>Baculoviridae</taxon>
        <taxon>Betabaculovirus</taxon>
        <taxon>Betabaculovirus molatipedis</taxon>
    </lineage>
</organism>